<gene>
    <name evidence="2" type="ORF">LVIROSA_LOCUS24909</name>
</gene>
<sequence>MSPLGITFHHLQPSPPSSTTTTFIVSNHHLHCLQPSSPHKESLMVLEGRPPEVAGFAGKLTGIRNNEQREEGLGLGWKDFDFDRQIQLKFQQNYLNLSKVLVQIELN</sequence>
<proteinExistence type="predicted"/>
<comment type="caution">
    <text evidence="2">The sequence shown here is derived from an EMBL/GenBank/DDBJ whole genome shotgun (WGS) entry which is preliminary data.</text>
</comment>
<keyword evidence="3" id="KW-1185">Reference proteome</keyword>
<reference evidence="2 3" key="1">
    <citation type="submission" date="2022-01" db="EMBL/GenBank/DDBJ databases">
        <authorList>
            <person name="Xiong W."/>
            <person name="Schranz E."/>
        </authorList>
    </citation>
    <scope>NUCLEOTIDE SEQUENCE [LARGE SCALE GENOMIC DNA]</scope>
</reference>
<evidence type="ECO:0000256" key="1">
    <source>
        <dbReference type="SAM" id="MobiDB-lite"/>
    </source>
</evidence>
<evidence type="ECO:0000313" key="3">
    <source>
        <dbReference type="Proteomes" id="UP001157418"/>
    </source>
</evidence>
<feature type="region of interest" description="Disordered" evidence="1">
    <location>
        <begin position="1"/>
        <end position="20"/>
    </location>
</feature>
<name>A0AAU9NLL6_9ASTR</name>
<dbReference type="AlphaFoldDB" id="A0AAU9NLL6"/>
<dbReference type="Proteomes" id="UP001157418">
    <property type="component" value="Unassembled WGS sequence"/>
</dbReference>
<evidence type="ECO:0000313" key="2">
    <source>
        <dbReference type="EMBL" id="CAH1438663.1"/>
    </source>
</evidence>
<dbReference type="EMBL" id="CAKMRJ010004445">
    <property type="protein sequence ID" value="CAH1438663.1"/>
    <property type="molecule type" value="Genomic_DNA"/>
</dbReference>
<accession>A0AAU9NLL6</accession>
<organism evidence="2 3">
    <name type="scientific">Lactuca virosa</name>
    <dbReference type="NCBI Taxonomy" id="75947"/>
    <lineage>
        <taxon>Eukaryota</taxon>
        <taxon>Viridiplantae</taxon>
        <taxon>Streptophyta</taxon>
        <taxon>Embryophyta</taxon>
        <taxon>Tracheophyta</taxon>
        <taxon>Spermatophyta</taxon>
        <taxon>Magnoliopsida</taxon>
        <taxon>eudicotyledons</taxon>
        <taxon>Gunneridae</taxon>
        <taxon>Pentapetalae</taxon>
        <taxon>asterids</taxon>
        <taxon>campanulids</taxon>
        <taxon>Asterales</taxon>
        <taxon>Asteraceae</taxon>
        <taxon>Cichorioideae</taxon>
        <taxon>Cichorieae</taxon>
        <taxon>Lactucinae</taxon>
        <taxon>Lactuca</taxon>
    </lineage>
</organism>
<protein>
    <submittedName>
        <fullName evidence="2">Uncharacterized protein</fullName>
    </submittedName>
</protein>